<evidence type="ECO:0000256" key="1">
    <source>
        <dbReference type="ARBA" id="ARBA00000085"/>
    </source>
</evidence>
<keyword evidence="9" id="KW-0067">ATP-binding</keyword>
<sequence length="446" mass="48447">MIGSLRLRLFLVLFGATGIVWIAAVMWIYTSSQRELEHVLDARLQEAARMVVSLVGNMEGRVPEALPDVPAAPATPGNYERQLSCQVWSVQGRLIARSGGAPEQSLSDQGAGFSERQIDGETWRIYATEDAARGFRVLVGDRLGLRERLVADLIKGLLWPALLIAPLLGLLIWISVGRGLRPLQAIASDLVGRDADDMRPVDASRTPSEVMPLARALNALFDKVALARRHEREITAFAAHELRSPLTGLKTQAQVALATTDPAVARAALQQILVAVDRATRLVRQLLTLARLDAQAGTDDHGSVAIRPLIDEVARMTPRPAGVAVVIDDDLAGADWRGNRECLELAIRNLHENAIQHMPGGGEVRWRAGASPRSVVIEDSGPGVPEDELPKLGQRFFRGRNKSAIGSGLGLTIAALALERTGAELQFGNRPDRRGFRAEIVLRRTV</sequence>
<dbReference type="Pfam" id="PF02518">
    <property type="entry name" value="HATPase_c"/>
    <property type="match status" value="1"/>
</dbReference>
<evidence type="ECO:0000256" key="4">
    <source>
        <dbReference type="ARBA" id="ARBA00022553"/>
    </source>
</evidence>
<evidence type="ECO:0000256" key="12">
    <source>
        <dbReference type="SAM" id="Phobius"/>
    </source>
</evidence>
<evidence type="ECO:0000256" key="9">
    <source>
        <dbReference type="ARBA" id="ARBA00022840"/>
    </source>
</evidence>
<dbReference type="KEGG" id="rpb:RPB_4358"/>
<dbReference type="RefSeq" id="WP_011443229.1">
    <property type="nucleotide sequence ID" value="NC_007778.1"/>
</dbReference>
<dbReference type="Proteomes" id="UP000008809">
    <property type="component" value="Chromosome"/>
</dbReference>
<evidence type="ECO:0000256" key="6">
    <source>
        <dbReference type="ARBA" id="ARBA00022692"/>
    </source>
</evidence>
<dbReference type="Pfam" id="PF00512">
    <property type="entry name" value="HisKA"/>
    <property type="match status" value="1"/>
</dbReference>
<dbReference type="InterPro" id="IPR003594">
    <property type="entry name" value="HATPase_dom"/>
</dbReference>
<dbReference type="SUPFAM" id="SSF47384">
    <property type="entry name" value="Homodimeric domain of signal transducing histidine kinase"/>
    <property type="match status" value="1"/>
</dbReference>
<reference evidence="14 15" key="1">
    <citation type="submission" date="2006-01" db="EMBL/GenBank/DDBJ databases">
        <title>Complete sequence of Rhodopseudomonas palustris HaA2.</title>
        <authorList>
            <consortium name="US DOE Joint Genome Institute"/>
            <person name="Copeland A."/>
            <person name="Lucas S."/>
            <person name="Lapidus A."/>
            <person name="Barry K."/>
            <person name="Detter J.C."/>
            <person name="Glavina T."/>
            <person name="Hammon N."/>
            <person name="Israni S."/>
            <person name="Pitluck S."/>
            <person name="Chain P."/>
            <person name="Malfatti S."/>
            <person name="Shin M."/>
            <person name="Vergez L."/>
            <person name="Schmutz J."/>
            <person name="Larimer F."/>
            <person name="Land M."/>
            <person name="Hauser L."/>
            <person name="Pelletier D.A."/>
            <person name="Kyrpides N."/>
            <person name="Anderson I."/>
            <person name="Oda Y."/>
            <person name="Harwood C.S."/>
            <person name="Richardson P."/>
        </authorList>
    </citation>
    <scope>NUCLEOTIDE SEQUENCE [LARGE SCALE GENOMIC DNA]</scope>
    <source>
        <strain evidence="14 15">HaA2</strain>
    </source>
</reference>
<dbReference type="PROSITE" id="PS50109">
    <property type="entry name" value="HIS_KIN"/>
    <property type="match status" value="1"/>
</dbReference>
<keyword evidence="15" id="KW-1185">Reference proteome</keyword>
<dbReference type="eggNOG" id="COG2205">
    <property type="taxonomic scope" value="Bacteria"/>
</dbReference>
<evidence type="ECO:0000256" key="3">
    <source>
        <dbReference type="ARBA" id="ARBA00012438"/>
    </source>
</evidence>
<dbReference type="PANTHER" id="PTHR45436:SF14">
    <property type="entry name" value="SENSOR PROTEIN QSEC"/>
    <property type="match status" value="1"/>
</dbReference>
<name>Q2IRW5_RHOP2</name>
<dbReference type="EMBL" id="CP000250">
    <property type="protein sequence ID" value="ABD09045.1"/>
    <property type="molecule type" value="Genomic_DNA"/>
</dbReference>
<evidence type="ECO:0000259" key="13">
    <source>
        <dbReference type="PROSITE" id="PS50109"/>
    </source>
</evidence>
<organism evidence="14 15">
    <name type="scientific">Rhodopseudomonas palustris (strain HaA2)</name>
    <dbReference type="NCBI Taxonomy" id="316058"/>
    <lineage>
        <taxon>Bacteria</taxon>
        <taxon>Pseudomonadati</taxon>
        <taxon>Pseudomonadota</taxon>
        <taxon>Alphaproteobacteria</taxon>
        <taxon>Hyphomicrobiales</taxon>
        <taxon>Nitrobacteraceae</taxon>
        <taxon>Rhodopseudomonas</taxon>
    </lineage>
</organism>
<dbReference type="PANTHER" id="PTHR45436">
    <property type="entry name" value="SENSOR HISTIDINE KINASE YKOH"/>
    <property type="match status" value="1"/>
</dbReference>
<evidence type="ECO:0000256" key="8">
    <source>
        <dbReference type="ARBA" id="ARBA00022777"/>
    </source>
</evidence>
<dbReference type="HOGENOM" id="CLU_000445_89_37_5"/>
<dbReference type="CDD" id="cd00082">
    <property type="entry name" value="HisKA"/>
    <property type="match status" value="1"/>
</dbReference>
<evidence type="ECO:0000256" key="7">
    <source>
        <dbReference type="ARBA" id="ARBA00022741"/>
    </source>
</evidence>
<comment type="catalytic activity">
    <reaction evidence="1">
        <text>ATP + protein L-histidine = ADP + protein N-phospho-L-histidine.</text>
        <dbReference type="EC" id="2.7.13.3"/>
    </reaction>
</comment>
<evidence type="ECO:0000256" key="11">
    <source>
        <dbReference type="ARBA" id="ARBA00023012"/>
    </source>
</evidence>
<dbReference type="GO" id="GO:0000155">
    <property type="term" value="F:phosphorelay sensor kinase activity"/>
    <property type="evidence" value="ECO:0007669"/>
    <property type="project" value="InterPro"/>
</dbReference>
<evidence type="ECO:0000256" key="10">
    <source>
        <dbReference type="ARBA" id="ARBA00022989"/>
    </source>
</evidence>
<keyword evidence="10 12" id="KW-1133">Transmembrane helix</keyword>
<dbReference type="GO" id="GO:0005524">
    <property type="term" value="F:ATP binding"/>
    <property type="evidence" value="ECO:0007669"/>
    <property type="project" value="UniProtKB-KW"/>
</dbReference>
<evidence type="ECO:0000313" key="15">
    <source>
        <dbReference type="Proteomes" id="UP000008809"/>
    </source>
</evidence>
<feature type="transmembrane region" description="Helical" evidence="12">
    <location>
        <begin position="7"/>
        <end position="29"/>
    </location>
</feature>
<dbReference type="InterPro" id="IPR003661">
    <property type="entry name" value="HisK_dim/P_dom"/>
</dbReference>
<dbReference type="SMART" id="SM00388">
    <property type="entry name" value="HisKA"/>
    <property type="match status" value="1"/>
</dbReference>
<dbReference type="Pfam" id="PF08521">
    <property type="entry name" value="2CSK_N"/>
    <property type="match status" value="1"/>
</dbReference>
<dbReference type="Gene3D" id="1.10.287.130">
    <property type="match status" value="1"/>
</dbReference>
<dbReference type="SUPFAM" id="SSF55874">
    <property type="entry name" value="ATPase domain of HSP90 chaperone/DNA topoisomerase II/histidine kinase"/>
    <property type="match status" value="1"/>
</dbReference>
<dbReference type="Gene3D" id="3.30.565.10">
    <property type="entry name" value="Histidine kinase-like ATPase, C-terminal domain"/>
    <property type="match status" value="1"/>
</dbReference>
<protein>
    <recommendedName>
        <fullName evidence="3">histidine kinase</fullName>
        <ecNumber evidence="3">2.7.13.3</ecNumber>
    </recommendedName>
</protein>
<evidence type="ECO:0000313" key="14">
    <source>
        <dbReference type="EMBL" id="ABD09045.1"/>
    </source>
</evidence>
<evidence type="ECO:0000256" key="2">
    <source>
        <dbReference type="ARBA" id="ARBA00004141"/>
    </source>
</evidence>
<dbReference type="SMART" id="SM00387">
    <property type="entry name" value="HATPase_c"/>
    <property type="match status" value="1"/>
</dbReference>
<accession>Q2IRW5</accession>
<keyword evidence="6 12" id="KW-0812">Transmembrane</keyword>
<keyword evidence="7" id="KW-0547">Nucleotide-binding</keyword>
<keyword evidence="12" id="KW-0472">Membrane</keyword>
<feature type="domain" description="Histidine kinase" evidence="13">
    <location>
        <begin position="237"/>
        <end position="446"/>
    </location>
</feature>
<dbReference type="InterPro" id="IPR050428">
    <property type="entry name" value="TCS_sensor_his_kinase"/>
</dbReference>
<keyword evidence="11" id="KW-0902">Two-component regulatory system</keyword>
<dbReference type="InterPro" id="IPR013727">
    <property type="entry name" value="2CSK_N"/>
</dbReference>
<proteinExistence type="predicted"/>
<evidence type="ECO:0000256" key="5">
    <source>
        <dbReference type="ARBA" id="ARBA00022679"/>
    </source>
</evidence>
<dbReference type="AlphaFoldDB" id="Q2IRW5"/>
<dbReference type="InterPro" id="IPR036097">
    <property type="entry name" value="HisK_dim/P_sf"/>
</dbReference>
<gene>
    <name evidence="14" type="ordered locus">RPB_4358</name>
</gene>
<keyword evidence="8 14" id="KW-0418">Kinase</keyword>
<dbReference type="InterPro" id="IPR005467">
    <property type="entry name" value="His_kinase_dom"/>
</dbReference>
<dbReference type="STRING" id="316058.RPB_4358"/>
<keyword evidence="5" id="KW-0808">Transferase</keyword>
<dbReference type="InterPro" id="IPR036890">
    <property type="entry name" value="HATPase_C_sf"/>
</dbReference>
<dbReference type="EC" id="2.7.13.3" evidence="3"/>
<comment type="subcellular location">
    <subcellularLocation>
        <location evidence="2">Membrane</location>
        <topology evidence="2">Multi-pass membrane protein</topology>
    </subcellularLocation>
</comment>
<keyword evidence="4" id="KW-0597">Phosphoprotein</keyword>
<dbReference type="GO" id="GO:0005886">
    <property type="term" value="C:plasma membrane"/>
    <property type="evidence" value="ECO:0007669"/>
    <property type="project" value="TreeGrafter"/>
</dbReference>